<dbReference type="AlphaFoldDB" id="A0A061RGD7"/>
<feature type="non-terminal residue" evidence="2">
    <location>
        <position position="1"/>
    </location>
</feature>
<evidence type="ECO:0000313" key="2">
    <source>
        <dbReference type="EMBL" id="JAC69844.1"/>
    </source>
</evidence>
<sequence>GATPSPMARSNAALGWGKDPRRPIAAFPEPHAREEECDRGREEQVRGQALRHEAEPGRGRGRVPCLGDVPPPYPARIPEDPPRDVQGPSPPTEGS</sequence>
<protein>
    <submittedName>
        <fullName evidence="2">Uncharacterized protein</fullName>
    </submittedName>
</protein>
<feature type="compositionally biased region" description="Basic and acidic residues" evidence="1">
    <location>
        <begin position="30"/>
        <end position="58"/>
    </location>
</feature>
<reference evidence="2" key="1">
    <citation type="submission" date="2014-05" db="EMBL/GenBank/DDBJ databases">
        <title>The transcriptome of the halophilic microalga Tetraselmis sp. GSL018 isolated from the Great Salt Lake, Utah.</title>
        <authorList>
            <person name="Jinkerson R.E."/>
            <person name="D'Adamo S."/>
            <person name="Posewitz M.C."/>
        </authorList>
    </citation>
    <scope>NUCLEOTIDE SEQUENCE</scope>
    <source>
        <strain evidence="2">GSL018</strain>
    </source>
</reference>
<feature type="region of interest" description="Disordered" evidence="1">
    <location>
        <begin position="1"/>
        <end position="95"/>
    </location>
</feature>
<accession>A0A061RGD7</accession>
<dbReference type="EMBL" id="GBEZ01016402">
    <property type="protein sequence ID" value="JAC69844.1"/>
    <property type="molecule type" value="Transcribed_RNA"/>
</dbReference>
<gene>
    <name evidence="2" type="ORF">TSPGSL018_5424</name>
</gene>
<evidence type="ECO:0000256" key="1">
    <source>
        <dbReference type="SAM" id="MobiDB-lite"/>
    </source>
</evidence>
<proteinExistence type="predicted"/>
<name>A0A061RGD7_9CHLO</name>
<organism evidence="2">
    <name type="scientific">Tetraselmis sp. GSL018</name>
    <dbReference type="NCBI Taxonomy" id="582737"/>
    <lineage>
        <taxon>Eukaryota</taxon>
        <taxon>Viridiplantae</taxon>
        <taxon>Chlorophyta</taxon>
        <taxon>core chlorophytes</taxon>
        <taxon>Chlorodendrophyceae</taxon>
        <taxon>Chlorodendrales</taxon>
        <taxon>Chlorodendraceae</taxon>
        <taxon>Tetraselmis</taxon>
    </lineage>
</organism>